<protein>
    <recommendedName>
        <fullName evidence="4">Carboxylic ester hydrolase</fullName>
        <ecNumber evidence="4">3.1.1.-</ecNumber>
    </recommendedName>
</protein>
<keyword evidence="2" id="KW-0719">Serine esterase</keyword>
<dbReference type="InterPro" id="IPR002018">
    <property type="entry name" value="CarbesteraseB"/>
</dbReference>
<feature type="domain" description="Carboxylesterase type B" evidence="6">
    <location>
        <begin position="304"/>
        <end position="669"/>
    </location>
</feature>
<dbReference type="EC" id="3.1.1.-" evidence="4"/>
<feature type="transmembrane region" description="Helical" evidence="5">
    <location>
        <begin position="200"/>
        <end position="224"/>
    </location>
</feature>
<dbReference type="InterPro" id="IPR050309">
    <property type="entry name" value="Type-B_Carboxylest/Lipase"/>
</dbReference>
<feature type="transmembrane region" description="Helical" evidence="5">
    <location>
        <begin position="84"/>
        <end position="109"/>
    </location>
</feature>
<dbReference type="AlphaFoldDB" id="A0AAF3F4E8"/>
<dbReference type="Proteomes" id="UP000887575">
    <property type="component" value="Unassembled WGS sequence"/>
</dbReference>
<evidence type="ECO:0000256" key="2">
    <source>
        <dbReference type="ARBA" id="ARBA00022487"/>
    </source>
</evidence>
<evidence type="ECO:0000256" key="3">
    <source>
        <dbReference type="ARBA" id="ARBA00022801"/>
    </source>
</evidence>
<feature type="transmembrane region" description="Helical" evidence="5">
    <location>
        <begin position="39"/>
        <end position="64"/>
    </location>
</feature>
<accession>A0AAF3F4E8</accession>
<dbReference type="Gene3D" id="3.40.50.1820">
    <property type="entry name" value="alpha/beta hydrolase"/>
    <property type="match status" value="1"/>
</dbReference>
<dbReference type="InterPro" id="IPR019819">
    <property type="entry name" value="Carboxylesterase_B_CS"/>
</dbReference>
<dbReference type="WBParaSite" id="MBELARI_LOCUS2142">
    <property type="protein sequence ID" value="MBELARI_LOCUS2142"/>
    <property type="gene ID" value="MBELARI_LOCUS2142"/>
</dbReference>
<dbReference type="PROSITE" id="PS00122">
    <property type="entry name" value="CARBOXYLESTERASE_B_1"/>
    <property type="match status" value="1"/>
</dbReference>
<dbReference type="SUPFAM" id="SSF53474">
    <property type="entry name" value="alpha/beta-Hydrolases"/>
    <property type="match status" value="1"/>
</dbReference>
<name>A0AAF3F4E8_9BILA</name>
<dbReference type="PROSITE" id="PS00941">
    <property type="entry name" value="CARBOXYLESTERASE_B_2"/>
    <property type="match status" value="1"/>
</dbReference>
<dbReference type="InterPro" id="IPR029058">
    <property type="entry name" value="AB_hydrolase_fold"/>
</dbReference>
<dbReference type="InterPro" id="IPR019826">
    <property type="entry name" value="Carboxylesterase_B_AS"/>
</dbReference>
<dbReference type="Pfam" id="PF00135">
    <property type="entry name" value="COesterase"/>
    <property type="match status" value="1"/>
</dbReference>
<proteinExistence type="inferred from homology"/>
<keyword evidence="5" id="KW-1133">Transmembrane helix</keyword>
<dbReference type="Gene3D" id="1.20.1070.10">
    <property type="entry name" value="Rhodopsin 7-helix transmembrane proteins"/>
    <property type="match status" value="1"/>
</dbReference>
<keyword evidence="3 4" id="KW-0378">Hydrolase</keyword>
<keyword evidence="5" id="KW-0472">Membrane</keyword>
<feature type="transmembrane region" description="Helical" evidence="5">
    <location>
        <begin position="245"/>
        <end position="269"/>
    </location>
</feature>
<feature type="transmembrane region" description="Helical" evidence="5">
    <location>
        <begin position="129"/>
        <end position="152"/>
    </location>
</feature>
<feature type="transmembrane region" description="Helical" evidence="5">
    <location>
        <begin position="6"/>
        <end position="27"/>
    </location>
</feature>
<evidence type="ECO:0000259" key="6">
    <source>
        <dbReference type="Pfam" id="PF00135"/>
    </source>
</evidence>
<dbReference type="SUPFAM" id="SSF81321">
    <property type="entry name" value="Family A G protein-coupled receptor-like"/>
    <property type="match status" value="1"/>
</dbReference>
<reference evidence="8" key="1">
    <citation type="submission" date="2024-02" db="UniProtKB">
        <authorList>
            <consortium name="WormBaseParasite"/>
        </authorList>
    </citation>
    <scope>IDENTIFICATION</scope>
</reference>
<keyword evidence="5" id="KW-0812">Transmembrane</keyword>
<evidence type="ECO:0000313" key="7">
    <source>
        <dbReference type="Proteomes" id="UP000887575"/>
    </source>
</evidence>
<dbReference type="GO" id="GO:0052689">
    <property type="term" value="F:carboxylic ester hydrolase activity"/>
    <property type="evidence" value="ECO:0007669"/>
    <property type="project" value="UniProtKB-KW"/>
</dbReference>
<evidence type="ECO:0000256" key="5">
    <source>
        <dbReference type="SAM" id="Phobius"/>
    </source>
</evidence>
<dbReference type="InterPro" id="IPR019428">
    <property type="entry name" value="7TM_GPCR_serpentine_rcpt_Str"/>
</dbReference>
<evidence type="ECO:0000256" key="4">
    <source>
        <dbReference type="RuleBase" id="RU361235"/>
    </source>
</evidence>
<keyword evidence="7" id="KW-1185">Reference proteome</keyword>
<dbReference type="PANTHER" id="PTHR11559">
    <property type="entry name" value="CARBOXYLESTERASE"/>
    <property type="match status" value="1"/>
</dbReference>
<evidence type="ECO:0000256" key="1">
    <source>
        <dbReference type="ARBA" id="ARBA00005964"/>
    </source>
</evidence>
<comment type="similarity">
    <text evidence="1 4">Belongs to the type-B carboxylesterase/lipase family.</text>
</comment>
<organism evidence="7 8">
    <name type="scientific">Mesorhabditis belari</name>
    <dbReference type="NCBI Taxonomy" id="2138241"/>
    <lineage>
        <taxon>Eukaryota</taxon>
        <taxon>Metazoa</taxon>
        <taxon>Ecdysozoa</taxon>
        <taxon>Nematoda</taxon>
        <taxon>Chromadorea</taxon>
        <taxon>Rhabditida</taxon>
        <taxon>Rhabditina</taxon>
        <taxon>Rhabditomorpha</taxon>
        <taxon>Rhabditoidea</taxon>
        <taxon>Rhabditidae</taxon>
        <taxon>Mesorhabditinae</taxon>
        <taxon>Mesorhabditis</taxon>
    </lineage>
</organism>
<evidence type="ECO:0000313" key="8">
    <source>
        <dbReference type="WBParaSite" id="MBELARI_LOCUS2142"/>
    </source>
</evidence>
<dbReference type="Pfam" id="PF10326">
    <property type="entry name" value="7TM_GPCR_Str"/>
    <property type="match status" value="1"/>
</dbReference>
<sequence length="678" mass="76194">MVTPGARPAVCALSLIGYLCNGTLIYLIKKNPNSRMGNYRYLILMLTIFNIVYATGHLVVLPLTYMHDFGWCFYSSSFLSGYKFVGYALILGYCSIFAQSTILLAYHFIYRYACICKTEWLEVINTKRAISMVIFCYILYFGLWVAMVHLFAGPTDAFNERIAIGFYEYSGQWPNETALIGGYYLLRDNNSHLHINLRPWIAVCVCQTQMSCMFGVILYCGWSMHRKLSSSEMASERGFRLQKQLFRALLIQFLVPIILEYIPCVAVFFLPLTGGDFNLEWATLAVSSYPIFEPLVVIYFVKPTSDGTRVSEFLGIPFAAPPIGKLRFEKPQPPIPWTKPINATAYSKGCIPCTSAGVSRDTVSEDCLYLNVWSPNLQGLLPVFLFIHGGAYETGAASVYDAKAFRENFARRGIVVVTIQYRLGQFGFLTLNDSVITPNLGLWDQTLGLQWIQDNIGKFGGDSKRVTIMGESAGSESVSQLTISPKTQHLFQQAIQMSGTSIGAAARGTNTLTFSANWTSRLGCDLKSDYKTCLQGKTVEEFWKVKENNAWGCGPDDLNWLGFAPIIDEDFFPKPEDALKTVPKYPTIFGLNQVEGRLFSLEGASIYMSFGLGPLKWPKYNESQFVDFVKKFITFKGYTSDERDQATQDILSYYERGHDPSDASTGWRDMLRAIRIGG</sequence>